<dbReference type="InterPro" id="IPR024973">
    <property type="entry name" value="ESPR"/>
</dbReference>
<evidence type="ECO:0000313" key="15">
    <source>
        <dbReference type="EMBL" id="PVX32735.1"/>
    </source>
</evidence>
<evidence type="ECO:0000256" key="5">
    <source>
        <dbReference type="ARBA" id="ARBA00022452"/>
    </source>
</evidence>
<feature type="domain" description="ESPR" evidence="14">
    <location>
        <begin position="1"/>
        <end position="39"/>
    </location>
</feature>
<dbReference type="InterPro" id="IPR011049">
    <property type="entry name" value="Serralysin-like_metalloprot_C"/>
</dbReference>
<dbReference type="Proteomes" id="UP000245909">
    <property type="component" value="Unassembled WGS sequence"/>
</dbReference>
<name>A0A2U0SN09_9PAST</name>
<dbReference type="EMBL" id="QENU01000011">
    <property type="protein sequence ID" value="PVX32735.1"/>
    <property type="molecule type" value="Genomic_DNA"/>
</dbReference>
<accession>A0A2U0SN09</accession>
<dbReference type="RefSeq" id="WP_116632188.1">
    <property type="nucleotide sequence ID" value="NZ_QENU01000011.1"/>
</dbReference>
<feature type="domain" description="Trimeric autotransporter adhesin YadA-like head" evidence="12">
    <location>
        <begin position="146"/>
        <end position="167"/>
    </location>
</feature>
<evidence type="ECO:0000256" key="1">
    <source>
        <dbReference type="ARBA" id="ARBA00004241"/>
    </source>
</evidence>
<evidence type="ECO:0000256" key="3">
    <source>
        <dbReference type="ARBA" id="ARBA00005848"/>
    </source>
</evidence>
<keyword evidence="9" id="KW-0472">Membrane</keyword>
<feature type="domain" description="Trimeric autotransporter adhesin YadA-like head" evidence="12">
    <location>
        <begin position="418"/>
        <end position="444"/>
    </location>
</feature>
<comment type="subcellular location">
    <subcellularLocation>
        <location evidence="2">Cell outer membrane</location>
    </subcellularLocation>
    <subcellularLocation>
        <location evidence="1">Cell surface</location>
    </subcellularLocation>
</comment>
<keyword evidence="10" id="KW-0998">Cell outer membrane</keyword>
<dbReference type="Gene3D" id="1.20.5.170">
    <property type="match status" value="2"/>
</dbReference>
<dbReference type="Gene3D" id="2.150.10.10">
    <property type="entry name" value="Serralysin-like metalloprotease, C-terminal"/>
    <property type="match status" value="5"/>
</dbReference>
<dbReference type="SUPFAM" id="SSF101999">
    <property type="entry name" value="Trimeric adhesin"/>
    <property type="match status" value="1"/>
</dbReference>
<dbReference type="SUPFAM" id="SSF101967">
    <property type="entry name" value="Adhesin YadA, collagen-binding domain"/>
    <property type="match status" value="2"/>
</dbReference>
<dbReference type="Gene3D" id="3.90.1780.10">
    <property type="entry name" value="Trimeric adhesin"/>
    <property type="match status" value="1"/>
</dbReference>
<dbReference type="Pfam" id="PF05662">
    <property type="entry name" value="YadA_stalk"/>
    <property type="match status" value="2"/>
</dbReference>
<evidence type="ECO:0000259" key="11">
    <source>
        <dbReference type="Pfam" id="PF03895"/>
    </source>
</evidence>
<comment type="caution">
    <text evidence="15">The sequence shown here is derived from an EMBL/GenBank/DDBJ whole genome shotgun (WGS) entry which is preliminary data.</text>
</comment>
<keyword evidence="8" id="KW-0653">Protein transport</keyword>
<evidence type="ECO:0000259" key="13">
    <source>
        <dbReference type="Pfam" id="PF05662"/>
    </source>
</evidence>
<feature type="domain" description="Trimeric autotransporter adhesin YadA-like head" evidence="12">
    <location>
        <begin position="1172"/>
        <end position="1197"/>
    </location>
</feature>
<evidence type="ECO:0000259" key="12">
    <source>
        <dbReference type="Pfam" id="PF05658"/>
    </source>
</evidence>
<evidence type="ECO:0000256" key="2">
    <source>
        <dbReference type="ARBA" id="ARBA00004442"/>
    </source>
</evidence>
<evidence type="ECO:0000256" key="4">
    <source>
        <dbReference type="ARBA" id="ARBA00022448"/>
    </source>
</evidence>
<dbReference type="InterPro" id="IPR005594">
    <property type="entry name" value="YadA_C"/>
</dbReference>
<keyword evidence="5" id="KW-1134">Transmembrane beta strand</keyword>
<reference evidence="15 16" key="1">
    <citation type="submission" date="2018-05" db="EMBL/GenBank/DDBJ databases">
        <title>Genomic Encyclopedia of Type Strains, Phase IV (KMG-IV): sequencing the most valuable type-strain genomes for metagenomic binning, comparative biology and taxonomic classification.</title>
        <authorList>
            <person name="Goeker M."/>
        </authorList>
    </citation>
    <scope>NUCLEOTIDE SEQUENCE [LARGE SCALE GENOMIC DNA]</scope>
    <source>
        <strain evidence="15 16">DSM 22999</strain>
    </source>
</reference>
<protein>
    <submittedName>
        <fullName evidence="15">Trimeric autotransporter adhesin</fullName>
    </submittedName>
</protein>
<dbReference type="Pfam" id="PF13018">
    <property type="entry name" value="ESPR"/>
    <property type="match status" value="1"/>
</dbReference>
<dbReference type="GO" id="GO:0009279">
    <property type="term" value="C:cell outer membrane"/>
    <property type="evidence" value="ECO:0007669"/>
    <property type="project" value="UniProtKB-SubCell"/>
</dbReference>
<feature type="domain" description="Trimeric autotransporter adhesin YadA-like C-terminal membrane anchor" evidence="11">
    <location>
        <begin position="1370"/>
        <end position="1429"/>
    </location>
</feature>
<dbReference type="OrthoDB" id="5680814at2"/>
<feature type="domain" description="Trimeric autotransporter adhesin YadA-like stalk" evidence="13">
    <location>
        <begin position="599"/>
        <end position="630"/>
    </location>
</feature>
<feature type="domain" description="Trimeric autotransporter adhesin YadA-like head" evidence="12">
    <location>
        <begin position="474"/>
        <end position="498"/>
    </location>
</feature>
<evidence type="ECO:0000256" key="7">
    <source>
        <dbReference type="ARBA" id="ARBA00022729"/>
    </source>
</evidence>
<dbReference type="CDD" id="cd12820">
    <property type="entry name" value="LbR_YadA-like"/>
    <property type="match status" value="2"/>
</dbReference>
<gene>
    <name evidence="15" type="ORF">C8D76_11149</name>
</gene>
<keyword evidence="4" id="KW-0813">Transport</keyword>
<sequence>MNSIYKVIYSQALNTFVVVSEITRGKSKSSKGSSETVSNNKFKNISFFLTALSVAVLAGTGNAFAAQDAVCGADGETVVNNNTGEVACGFNAHASADQSIAVGQNTISTAIGDMAIGTGAKADGTTNSNRGVYNNGTVKTETASAALAIGAGASATGRNAMAIGAGAQASNTGWIAIPAQARADNVAIGAASLANYGGVAAGFKATASGSGAVSIGIGSNAPAINMIAIGNGAGSSISSNTNGIAIGLGAGANWQSGTGSVAIGGGAGTYNRGNTNYSMGANTGQYVDGADDYSFGIEAGRYVKGSQNTAFGYATGAIVNGNNNYSYGRGTRGTLTSGDNSAVAGQWVNGNDNLSMGTNAGQHIGQMDAKLENNAVVFSNATNKSNRNIALGFEANKFSYDEPLMTSDNIALGTSSKASGGDAIAQGSSATASGDSSVALGKGAQATGNSAIAQGDAAQASGSYAIAQGANSSATGVSAIALGQDATATKNSSVALGQMAQSTGAQAFAGGYDAQASGAQSLTIGSSSRASAQGAVALGWNANASKQSAVALGRDSTTDTSAQTVTQGKVGNIIYGGFAGTVSGTGMQVSVGSVGNERQIKNVAAGAISSTSTDAINGSQLYAVANEFNNIPVVYTDAEGNKLVKANDGQYYSPSDVGADGSPNSGAAPVANIVASVQSATGSTTTPTTLANVAGNLEGAKAGTTAPTTNAEAPTNTDGIKNNAATVGDVLNAGWNLQGNGSAVDFVKPYDTVNFADGTGTTASVENTDGKTSTVKINVKTTALSTDSDGKVTANETGNSFATAENVANVINNVVTNTTSQFAGDNSDVTVKRKPAETLSIKGGADADKLSDNNIGTVGNADGSITVKLAKNINLGDDGSVTTGNTVINTDGFKINNIDPNKIVSVTSLGLNNGGNQITNVASGLGNTTLENAIGNVLTNAVNVGDLKNAVNSITQSQNGGGFGLQDVNGNAVKKNLGETVIVKGGLDSNANAAATNIRVDVENDAVVIKMAQDLKDLNSVTIGSGNNATTLTSSSNGLSVGGNKITNVASGFGNKTEAEIKQAIANGTLSADEKTNAANIGDLLAVQNNVTNVTSNYQQTLGKDYVDETGKLTDKGKEALVTYEVSGQKERENNSIIESIVQVKEQGTKYFHVNGGQAVTGTRTNTEDASASGVKSTAVGYQASAEGENAIAMGNASKATGKNSIAIGTSNVVSGENSGAVGNPNTVSGNSSYAVGNNNKITTNSTYALGSNITKTTDNSVFLGDNASSNGVHTTANGGSYTYAGANDANVAGGNNVKGVVSVGNANETRQIQNVAPGVVSKNSTDAVNGSQLYDTHRVINNIGQDMHKMNKDLRAGIAGAAALGMQAQPTRAGKSMISLSGSTYRDQSAMALGASRVSDNEKWVVKLGASADTRKNYIVGGAVGYQF</sequence>
<dbReference type="GO" id="GO:0015031">
    <property type="term" value="P:protein transport"/>
    <property type="evidence" value="ECO:0007669"/>
    <property type="project" value="UniProtKB-KW"/>
</dbReference>
<feature type="domain" description="Trimeric autotransporter adhesin YadA-like stalk" evidence="13">
    <location>
        <begin position="1312"/>
        <end position="1345"/>
    </location>
</feature>
<dbReference type="SUPFAM" id="SSF54523">
    <property type="entry name" value="Pili subunits"/>
    <property type="match status" value="1"/>
</dbReference>
<dbReference type="Gene3D" id="3.30.1300.30">
    <property type="entry name" value="GSPII I/J protein-like"/>
    <property type="match status" value="1"/>
</dbReference>
<evidence type="ECO:0000256" key="6">
    <source>
        <dbReference type="ARBA" id="ARBA00022692"/>
    </source>
</evidence>
<dbReference type="Pfam" id="PF03895">
    <property type="entry name" value="YadA_anchor"/>
    <property type="match status" value="1"/>
</dbReference>
<organism evidence="15 16">
    <name type="scientific">Alitibacter langaaensis DSM 22999</name>
    <dbReference type="NCBI Taxonomy" id="1122935"/>
    <lineage>
        <taxon>Bacteria</taxon>
        <taxon>Pseudomonadati</taxon>
        <taxon>Pseudomonadota</taxon>
        <taxon>Gammaproteobacteria</taxon>
        <taxon>Pasteurellales</taxon>
        <taxon>Pasteurellaceae</taxon>
        <taxon>Alitibacter</taxon>
    </lineage>
</organism>
<feature type="domain" description="Trimeric autotransporter adhesin YadA-like head" evidence="12">
    <location>
        <begin position="530"/>
        <end position="556"/>
    </location>
</feature>
<evidence type="ECO:0000256" key="8">
    <source>
        <dbReference type="ARBA" id="ARBA00022927"/>
    </source>
</evidence>
<evidence type="ECO:0000313" key="16">
    <source>
        <dbReference type="Proteomes" id="UP000245909"/>
    </source>
</evidence>
<keyword evidence="6" id="KW-0812">Transmembrane</keyword>
<proteinExistence type="inferred from homology"/>
<feature type="domain" description="Trimeric autotransporter adhesin YadA-like head" evidence="12">
    <location>
        <begin position="446"/>
        <end position="472"/>
    </location>
</feature>
<dbReference type="InterPro" id="IPR008635">
    <property type="entry name" value="Coiled_stalk_dom"/>
</dbReference>
<evidence type="ECO:0000256" key="9">
    <source>
        <dbReference type="ARBA" id="ARBA00023136"/>
    </source>
</evidence>
<keyword evidence="7" id="KW-0732">Signal</keyword>
<feature type="domain" description="Trimeric autotransporter adhesin YadA-like head" evidence="12">
    <location>
        <begin position="1200"/>
        <end position="1224"/>
    </location>
</feature>
<evidence type="ECO:0000256" key="10">
    <source>
        <dbReference type="ARBA" id="ARBA00023237"/>
    </source>
</evidence>
<comment type="similarity">
    <text evidence="3">Belongs to the autotransporter-2 (AT-2) (TC 1.B.40) family.</text>
</comment>
<dbReference type="Pfam" id="PF05658">
    <property type="entry name" value="YadA_head"/>
    <property type="match status" value="8"/>
</dbReference>
<keyword evidence="16" id="KW-1185">Reference proteome</keyword>
<dbReference type="InterPro" id="IPR037174">
    <property type="entry name" value="Trimeric_adhesin"/>
</dbReference>
<dbReference type="GO" id="GO:0009986">
    <property type="term" value="C:cell surface"/>
    <property type="evidence" value="ECO:0007669"/>
    <property type="project" value="UniProtKB-SubCell"/>
</dbReference>
<evidence type="ECO:0000259" key="14">
    <source>
        <dbReference type="Pfam" id="PF13018"/>
    </source>
</evidence>
<dbReference type="InterPro" id="IPR008640">
    <property type="entry name" value="Adhesin_Head_dom"/>
</dbReference>
<feature type="domain" description="Trimeric autotransporter adhesin YadA-like head" evidence="12">
    <location>
        <begin position="87"/>
        <end position="106"/>
    </location>
</feature>
<dbReference type="InterPro" id="IPR045584">
    <property type="entry name" value="Pilin-like"/>
</dbReference>